<name>Q1CXV8_MYXXD</name>
<dbReference type="CDD" id="cd06259">
    <property type="entry name" value="YdcF-like"/>
    <property type="match status" value="1"/>
</dbReference>
<proteinExistence type="predicted"/>
<evidence type="ECO:0000313" key="4">
    <source>
        <dbReference type="Proteomes" id="UP000002402"/>
    </source>
</evidence>
<protein>
    <recommendedName>
        <fullName evidence="2">DUF218 domain-containing protein</fullName>
    </recommendedName>
</protein>
<reference evidence="3 4" key="1">
    <citation type="journal article" date="2006" name="Proc. Natl. Acad. Sci. U.S.A.">
        <title>Evolution of sensory complexity recorded in a myxobacterial genome.</title>
        <authorList>
            <person name="Goldman B.S."/>
            <person name="Nierman W.C."/>
            <person name="Kaiser D."/>
            <person name="Slater S.C."/>
            <person name="Durkin A.S."/>
            <person name="Eisen J.A."/>
            <person name="Ronning C.M."/>
            <person name="Barbazuk W.B."/>
            <person name="Blanchard M."/>
            <person name="Field C."/>
            <person name="Halling C."/>
            <person name="Hinkle G."/>
            <person name="Iartchuk O."/>
            <person name="Kim H.S."/>
            <person name="Mackenzie C."/>
            <person name="Madupu R."/>
            <person name="Miller N."/>
            <person name="Shvartsbeyn A."/>
            <person name="Sullivan S.A."/>
            <person name="Vaudin M."/>
            <person name="Wiegand R."/>
            <person name="Kaplan H.B."/>
        </authorList>
    </citation>
    <scope>NUCLEOTIDE SEQUENCE [LARGE SCALE GENOMIC DNA]</scope>
    <source>
        <strain evidence="4">DK1622</strain>
    </source>
</reference>
<dbReference type="PANTHER" id="PTHR30336">
    <property type="entry name" value="INNER MEMBRANE PROTEIN, PROBABLE PERMEASE"/>
    <property type="match status" value="1"/>
</dbReference>
<feature type="domain" description="DUF218" evidence="2">
    <location>
        <begin position="127"/>
        <end position="272"/>
    </location>
</feature>
<dbReference type="InterPro" id="IPR003848">
    <property type="entry name" value="DUF218"/>
</dbReference>
<dbReference type="Proteomes" id="UP000002402">
    <property type="component" value="Chromosome"/>
</dbReference>
<dbReference type="HOGENOM" id="CLU_082992_0_0_7"/>
<dbReference type="EMBL" id="CP000113">
    <property type="protein sequence ID" value="ABF92091.1"/>
    <property type="molecule type" value="Genomic_DNA"/>
</dbReference>
<keyword evidence="1" id="KW-0472">Membrane</keyword>
<dbReference type="InterPro" id="IPR051599">
    <property type="entry name" value="Cell_Envelope_Assoc"/>
</dbReference>
<dbReference type="KEGG" id="mxa:MXAN_6648"/>
<gene>
    <name evidence="3" type="ordered locus">MXAN_6648</name>
</gene>
<organism evidence="3 4">
    <name type="scientific">Myxococcus xanthus (strain DK1622)</name>
    <dbReference type="NCBI Taxonomy" id="246197"/>
    <lineage>
        <taxon>Bacteria</taxon>
        <taxon>Pseudomonadati</taxon>
        <taxon>Myxococcota</taxon>
        <taxon>Myxococcia</taxon>
        <taxon>Myxococcales</taxon>
        <taxon>Cystobacterineae</taxon>
        <taxon>Myxococcaceae</taxon>
        <taxon>Myxococcus</taxon>
    </lineage>
</organism>
<feature type="transmembrane region" description="Helical" evidence="1">
    <location>
        <begin position="92"/>
        <end position="114"/>
    </location>
</feature>
<keyword evidence="1" id="KW-1133">Transmembrane helix</keyword>
<keyword evidence="1" id="KW-0812">Transmembrane</keyword>
<dbReference type="GO" id="GO:0005886">
    <property type="term" value="C:plasma membrane"/>
    <property type="evidence" value="ECO:0007669"/>
    <property type="project" value="TreeGrafter"/>
</dbReference>
<dbReference type="InterPro" id="IPR014729">
    <property type="entry name" value="Rossmann-like_a/b/a_fold"/>
</dbReference>
<dbReference type="PANTHER" id="PTHR30336:SF20">
    <property type="entry name" value="DUF218 DOMAIN-CONTAINING PROTEIN"/>
    <property type="match status" value="1"/>
</dbReference>
<keyword evidence="4" id="KW-1185">Reference proteome</keyword>
<evidence type="ECO:0000259" key="2">
    <source>
        <dbReference type="Pfam" id="PF02698"/>
    </source>
</evidence>
<evidence type="ECO:0000313" key="3">
    <source>
        <dbReference type="EMBL" id="ABF92091.1"/>
    </source>
</evidence>
<dbReference type="EnsemblBacteria" id="ABF92091">
    <property type="protein sequence ID" value="ABF92091"/>
    <property type="gene ID" value="MXAN_6648"/>
</dbReference>
<sequence length="292" mass="31460">MSCRARAGSRRAAAERRFIPRAFPFPVGTCAQATRQRWQGSPPRQFLPAVAATRAGVRPPGIGVDCAVAEGRLQASVRRVPPTSLTPRTARLFRLLMVGAGVLTCGVFGLAWVVDRFGQREQAAPADVLVVLGARVLPGGVPSGALRARTEHAVALYHRGVAPRLVFSGGVGVNPPSEARAMLALATRMGVPAEACVLEEGSHSTDDNARLTAEVLRGLGARRVVVVSDPYHLLRARNYFRLYGWEVATSPALETERNLDTFDRIYWTVREAVALLLHPRVLLARAPTPSAP</sequence>
<evidence type="ECO:0000256" key="1">
    <source>
        <dbReference type="SAM" id="Phobius"/>
    </source>
</evidence>
<dbReference type="Pfam" id="PF02698">
    <property type="entry name" value="DUF218"/>
    <property type="match status" value="1"/>
</dbReference>
<dbReference type="Gene3D" id="3.40.50.620">
    <property type="entry name" value="HUPs"/>
    <property type="match status" value="1"/>
</dbReference>
<dbReference type="AlphaFoldDB" id="Q1CXV8"/>
<dbReference type="eggNOG" id="COG1434">
    <property type="taxonomic scope" value="Bacteria"/>
</dbReference>
<accession>Q1CXV8</accession>